<accession>A0A843YXD9</accession>
<dbReference type="PANTHER" id="PTHR43163">
    <property type="entry name" value="DIPEPTIDE TRANSPORT SYSTEM PERMEASE PROTEIN DPPB-RELATED"/>
    <property type="match status" value="1"/>
</dbReference>
<protein>
    <submittedName>
        <fullName evidence="9">ABC transporter permease subunit</fullName>
    </submittedName>
</protein>
<evidence type="ECO:0000313" key="10">
    <source>
        <dbReference type="Proteomes" id="UP000451565"/>
    </source>
</evidence>
<sequence length="317" mass="34711">MLKYLLNRFLVNIPTLIAILIAIFVMINMAPGDPVDAFVPPSQPMSDVQKDVLRHDLGLDQPMPIRFLLWVKQVAHGDLGYRYKDGQKVSEAIASRIPATLMLTCTGLTLGSMLGILLGIISARNYNRKVDHILSVFAYLAISCPAFLVGIIGMYIFSLKLGWFPAGGYSIPGDGGWTDILRHLVLPSSVLAVQFVAILMRYTRSGLLEVMTQDYVRTATAKGLSANQVIARHAFPNTLIPIVTVIGANFGALIGGAVFVEVVFSWPGMGMLFLDGIESRDYPLIMGIALFMALAILAINVLTDIIYSWIDPRITLK</sequence>
<dbReference type="AlphaFoldDB" id="A0A843YXD9"/>
<dbReference type="InterPro" id="IPR045621">
    <property type="entry name" value="BPD_transp_1_N"/>
</dbReference>
<evidence type="ECO:0000256" key="2">
    <source>
        <dbReference type="ARBA" id="ARBA00022448"/>
    </source>
</evidence>
<evidence type="ECO:0000256" key="4">
    <source>
        <dbReference type="ARBA" id="ARBA00022692"/>
    </source>
</evidence>
<dbReference type="GO" id="GO:0055085">
    <property type="term" value="P:transmembrane transport"/>
    <property type="evidence" value="ECO:0007669"/>
    <property type="project" value="InterPro"/>
</dbReference>
<evidence type="ECO:0000313" key="9">
    <source>
        <dbReference type="EMBL" id="MQR02138.1"/>
    </source>
</evidence>
<dbReference type="InterPro" id="IPR035906">
    <property type="entry name" value="MetI-like_sf"/>
</dbReference>
<gene>
    <name evidence="9" type="ORF">GEV47_15790</name>
</gene>
<feature type="transmembrane region" description="Helical" evidence="7">
    <location>
        <begin position="99"/>
        <end position="121"/>
    </location>
</feature>
<keyword evidence="10" id="KW-1185">Reference proteome</keyword>
<keyword evidence="3" id="KW-1003">Cell membrane</keyword>
<evidence type="ECO:0000256" key="1">
    <source>
        <dbReference type="ARBA" id="ARBA00004651"/>
    </source>
</evidence>
<dbReference type="InterPro" id="IPR000515">
    <property type="entry name" value="MetI-like"/>
</dbReference>
<evidence type="ECO:0000256" key="7">
    <source>
        <dbReference type="RuleBase" id="RU363032"/>
    </source>
</evidence>
<dbReference type="Gene3D" id="1.10.3720.10">
    <property type="entry name" value="MetI-like"/>
    <property type="match status" value="1"/>
</dbReference>
<dbReference type="PANTHER" id="PTHR43163:SF6">
    <property type="entry name" value="DIPEPTIDE TRANSPORT SYSTEM PERMEASE PROTEIN DPPB-RELATED"/>
    <property type="match status" value="1"/>
</dbReference>
<dbReference type="EMBL" id="WINI01000008">
    <property type="protein sequence ID" value="MQR02138.1"/>
    <property type="molecule type" value="Genomic_DNA"/>
</dbReference>
<name>A0A843YXD9_9BURK</name>
<feature type="transmembrane region" description="Helical" evidence="7">
    <location>
        <begin position="9"/>
        <end position="30"/>
    </location>
</feature>
<keyword evidence="4 7" id="KW-0812">Transmembrane</keyword>
<keyword evidence="6 7" id="KW-0472">Membrane</keyword>
<dbReference type="CDD" id="cd06261">
    <property type="entry name" value="TM_PBP2"/>
    <property type="match status" value="1"/>
</dbReference>
<evidence type="ECO:0000256" key="6">
    <source>
        <dbReference type="ARBA" id="ARBA00023136"/>
    </source>
</evidence>
<reference evidence="9 10" key="1">
    <citation type="submission" date="2019-10" db="EMBL/GenBank/DDBJ databases">
        <title>Glaciimonas soli sp. nov., a psychrophilic bacterium isolated from the forest soil of a high elevation mountain in Taiwan.</title>
        <authorList>
            <person name="Wang L.-T."/>
            <person name="Shieh W.Y."/>
        </authorList>
    </citation>
    <scope>NUCLEOTIDE SEQUENCE [LARGE SCALE GENOMIC DNA]</scope>
    <source>
        <strain evidence="9 10">GS1</strain>
    </source>
</reference>
<evidence type="ECO:0000259" key="8">
    <source>
        <dbReference type="PROSITE" id="PS50928"/>
    </source>
</evidence>
<comment type="caution">
    <text evidence="9">The sequence shown here is derived from an EMBL/GenBank/DDBJ whole genome shotgun (WGS) entry which is preliminary data.</text>
</comment>
<organism evidence="9 10">
    <name type="scientific">Glaciimonas soli</name>
    <dbReference type="NCBI Taxonomy" id="2590999"/>
    <lineage>
        <taxon>Bacteria</taxon>
        <taxon>Pseudomonadati</taxon>
        <taxon>Pseudomonadota</taxon>
        <taxon>Betaproteobacteria</taxon>
        <taxon>Burkholderiales</taxon>
        <taxon>Oxalobacteraceae</taxon>
        <taxon>Glaciimonas</taxon>
    </lineage>
</organism>
<dbReference type="Pfam" id="PF00528">
    <property type="entry name" value="BPD_transp_1"/>
    <property type="match status" value="1"/>
</dbReference>
<evidence type="ECO:0000256" key="3">
    <source>
        <dbReference type="ARBA" id="ARBA00022475"/>
    </source>
</evidence>
<keyword evidence="5 7" id="KW-1133">Transmembrane helix</keyword>
<dbReference type="OrthoDB" id="9803623at2"/>
<dbReference type="RefSeq" id="WP_153235762.1">
    <property type="nucleotide sequence ID" value="NZ_WINI01000008.1"/>
</dbReference>
<evidence type="ECO:0000256" key="5">
    <source>
        <dbReference type="ARBA" id="ARBA00022989"/>
    </source>
</evidence>
<dbReference type="Pfam" id="PF19300">
    <property type="entry name" value="BPD_transp_1_N"/>
    <property type="match status" value="1"/>
</dbReference>
<feature type="transmembrane region" description="Helical" evidence="7">
    <location>
        <begin position="133"/>
        <end position="157"/>
    </location>
</feature>
<dbReference type="GO" id="GO:0005886">
    <property type="term" value="C:plasma membrane"/>
    <property type="evidence" value="ECO:0007669"/>
    <property type="project" value="UniProtKB-SubCell"/>
</dbReference>
<feature type="transmembrane region" description="Helical" evidence="7">
    <location>
        <begin position="284"/>
        <end position="310"/>
    </location>
</feature>
<keyword evidence="2 7" id="KW-0813">Transport</keyword>
<comment type="similarity">
    <text evidence="7">Belongs to the binding-protein-dependent transport system permease family.</text>
</comment>
<comment type="subcellular location">
    <subcellularLocation>
        <location evidence="1 7">Cell membrane</location>
        <topology evidence="1 7">Multi-pass membrane protein</topology>
    </subcellularLocation>
</comment>
<proteinExistence type="inferred from homology"/>
<feature type="transmembrane region" description="Helical" evidence="7">
    <location>
        <begin position="180"/>
        <end position="202"/>
    </location>
</feature>
<feature type="domain" description="ABC transmembrane type-1" evidence="8">
    <location>
        <begin position="97"/>
        <end position="303"/>
    </location>
</feature>
<feature type="transmembrane region" description="Helical" evidence="7">
    <location>
        <begin position="239"/>
        <end position="264"/>
    </location>
</feature>
<dbReference type="SUPFAM" id="SSF161098">
    <property type="entry name" value="MetI-like"/>
    <property type="match status" value="1"/>
</dbReference>
<dbReference type="PROSITE" id="PS50928">
    <property type="entry name" value="ABC_TM1"/>
    <property type="match status" value="1"/>
</dbReference>
<dbReference type="Proteomes" id="UP000451565">
    <property type="component" value="Unassembled WGS sequence"/>
</dbReference>